<sequence>MRNISILGATGSIGTQTLDVIRQSKEELRLIAISANTSVKKVIEIIEEFNILYVAMMDKKSAEEIKKYCDDNNKNIEVYNGIEGLNKIATLKEIDIVVTSVVGMIGLEPTIKAIEAKKDIALANKETLVVAGEIVMKKAKEYNVKILPVDSEHSAIFQSLRGNDLNTLKKIILTASGGPFRGKTINELLDIKVEDALKHPKWNMGRKISIDSATLMNKGLEVIEAHWLFDCDYDNIQVVVHPQSIVHSMVEYTDGSIIAQLGAQDMRLPIQYAINYTERKELVADTIDFYNISQLTFEKPDMNTFKSLKLAYKAGKIGGLMPTILNGANEACVELFLEKKIKFLDIADTIEKCMEVFEDKSNEEMTIENIIKLDKEVKEYVMRSDI</sequence>
<dbReference type="STRING" id="137838.GCA_001458595_03233"/>
<keyword evidence="13" id="KW-0413">Isomerase</keyword>
<evidence type="ECO:0000313" key="13">
    <source>
        <dbReference type="EMBL" id="PEG31779.1"/>
    </source>
</evidence>
<keyword evidence="4 9" id="KW-0521">NADP</keyword>
<dbReference type="InterPro" id="IPR003821">
    <property type="entry name" value="DXP_reductoisomerase"/>
</dbReference>
<reference evidence="13 15" key="1">
    <citation type="submission" date="2017-10" db="EMBL/GenBank/DDBJ databases">
        <title>Effective Description of Clostridium neonatale sp. nov. linked to necrotizing enterocolitis in neonates and a clarification of species assignable to the genus Clostridium (Prazmowski 1880) emend. Lawson and Rainey 2016.</title>
        <authorList>
            <person name="Bernard K."/>
            <person name="Burdz T."/>
            <person name="Wiebe D."/>
            <person name="Balcewich B."/>
            <person name="Alfa M."/>
            <person name="Bernier A.-M."/>
        </authorList>
    </citation>
    <scope>NUCLEOTIDE SEQUENCE [LARGE SCALE GENOMIC DNA]</scope>
    <source>
        <strain evidence="13 15">LCDC99A005</strain>
    </source>
</reference>
<dbReference type="FunFam" id="3.40.50.720:FF:000045">
    <property type="entry name" value="1-deoxy-D-xylulose 5-phosphate reductoisomerase"/>
    <property type="match status" value="1"/>
</dbReference>
<evidence type="ECO:0000256" key="4">
    <source>
        <dbReference type="ARBA" id="ARBA00022857"/>
    </source>
</evidence>
<comment type="cofactor">
    <cofactor evidence="9">
        <name>Mg(2+)</name>
        <dbReference type="ChEBI" id="CHEBI:18420"/>
    </cofactor>
    <cofactor evidence="9">
        <name>Mn(2+)</name>
        <dbReference type="ChEBI" id="CHEBI:29035"/>
    </cofactor>
</comment>
<comment type="catalytic activity">
    <reaction evidence="8">
        <text>2-C-methyl-D-erythritol 4-phosphate + NADP(+) = 1-deoxy-D-xylulose 5-phosphate + NADPH + H(+)</text>
        <dbReference type="Rhea" id="RHEA:13717"/>
        <dbReference type="ChEBI" id="CHEBI:15378"/>
        <dbReference type="ChEBI" id="CHEBI:57783"/>
        <dbReference type="ChEBI" id="CHEBI:57792"/>
        <dbReference type="ChEBI" id="CHEBI:58262"/>
        <dbReference type="ChEBI" id="CHEBI:58349"/>
        <dbReference type="EC" id="1.1.1.267"/>
    </reaction>
    <physiologicalReaction direction="right-to-left" evidence="8">
        <dbReference type="Rhea" id="RHEA:13719"/>
    </physiologicalReaction>
</comment>
<feature type="binding site" evidence="9">
    <location>
        <position position="218"/>
    </location>
    <ligand>
        <name>1-deoxy-D-xylulose 5-phosphate</name>
        <dbReference type="ChEBI" id="CHEBI:57792"/>
    </ligand>
</feature>
<dbReference type="PANTHER" id="PTHR30525:SF0">
    <property type="entry name" value="1-DEOXY-D-XYLULOSE 5-PHOSPHATE REDUCTOISOMERASE, CHLOROPLASTIC"/>
    <property type="match status" value="1"/>
</dbReference>
<evidence type="ECO:0000313" key="15">
    <source>
        <dbReference type="Proteomes" id="UP000220840"/>
    </source>
</evidence>
<dbReference type="SUPFAM" id="SSF55347">
    <property type="entry name" value="Glyceraldehyde-3-phosphate dehydrogenase-like, C-terminal domain"/>
    <property type="match status" value="1"/>
</dbReference>
<feature type="domain" description="DXP reductoisomerase C-terminal" evidence="12">
    <location>
        <begin position="261"/>
        <end position="379"/>
    </location>
</feature>
<dbReference type="PIRSF" id="PIRSF006205">
    <property type="entry name" value="Dxp_reductismrs"/>
    <property type="match status" value="1"/>
</dbReference>
<dbReference type="GO" id="GO:0030604">
    <property type="term" value="F:1-deoxy-D-xylulose-5-phosphate reductoisomerase activity"/>
    <property type="evidence" value="ECO:0007669"/>
    <property type="project" value="UniProtKB-UniRule"/>
</dbReference>
<feature type="binding site" evidence="9">
    <location>
        <position position="221"/>
    </location>
    <ligand>
        <name>Mn(2+)</name>
        <dbReference type="ChEBI" id="CHEBI:29035"/>
    </ligand>
</feature>
<evidence type="ECO:0000313" key="14">
    <source>
        <dbReference type="EMBL" id="VCT85157.1"/>
    </source>
</evidence>
<keyword evidence="7 9" id="KW-0414">Isoprene biosynthesis</keyword>
<dbReference type="GO" id="GO:0030145">
    <property type="term" value="F:manganese ion binding"/>
    <property type="evidence" value="ECO:0007669"/>
    <property type="project" value="TreeGrafter"/>
</dbReference>
<evidence type="ECO:0000256" key="5">
    <source>
        <dbReference type="ARBA" id="ARBA00023002"/>
    </source>
</evidence>
<reference evidence="14 16" key="2">
    <citation type="submission" date="2018-06" db="EMBL/GenBank/DDBJ databases">
        <authorList>
            <consortium name="IHU Genomes"/>
        </authorList>
    </citation>
    <scope>NUCLEOTIDE SEQUENCE [LARGE SCALE GENOMIC DNA]</scope>
    <source>
        <strain evidence="14 16">NEC25</strain>
    </source>
</reference>
<feature type="binding site" evidence="9">
    <location>
        <position position="124"/>
    </location>
    <ligand>
        <name>NADPH</name>
        <dbReference type="ChEBI" id="CHEBI:57783"/>
    </ligand>
</feature>
<feature type="binding site" evidence="9">
    <location>
        <position position="221"/>
    </location>
    <ligand>
        <name>1-deoxy-D-xylulose 5-phosphate</name>
        <dbReference type="ChEBI" id="CHEBI:57792"/>
    </ligand>
</feature>
<feature type="binding site" evidence="9">
    <location>
        <position position="212"/>
    </location>
    <ligand>
        <name>1-deoxy-D-xylulose 5-phosphate</name>
        <dbReference type="ChEBI" id="CHEBI:57792"/>
    </ligand>
</feature>
<organism evidence="13 15">
    <name type="scientific">Clostridium neonatale</name>
    <dbReference type="NCBI Taxonomy" id="137838"/>
    <lineage>
        <taxon>Bacteria</taxon>
        <taxon>Bacillati</taxon>
        <taxon>Bacillota</taxon>
        <taxon>Clostridia</taxon>
        <taxon>Eubacteriales</taxon>
        <taxon>Clostridiaceae</taxon>
        <taxon>Clostridium</taxon>
    </lineage>
</organism>
<dbReference type="UniPathway" id="UPA00056">
    <property type="reaction ID" value="UER00092"/>
</dbReference>
<comment type="pathway">
    <text evidence="1 9">Isoprenoid biosynthesis; isopentenyl diphosphate biosynthesis via DXP pathway; isopentenyl diphosphate from 1-deoxy-D-xylulose 5-phosphate: step 1/6.</text>
</comment>
<feature type="binding site" evidence="9">
    <location>
        <position position="176"/>
    </location>
    <ligand>
        <name>1-deoxy-D-xylulose 5-phosphate</name>
        <dbReference type="ChEBI" id="CHEBI:57792"/>
    </ligand>
</feature>
<evidence type="ECO:0000256" key="7">
    <source>
        <dbReference type="ARBA" id="ARBA00023229"/>
    </source>
</evidence>
<keyword evidence="5 9" id="KW-0560">Oxidoreductase</keyword>
<dbReference type="EMBL" id="UWJD01000002">
    <property type="protein sequence ID" value="VCT85157.1"/>
    <property type="molecule type" value="Genomic_DNA"/>
</dbReference>
<dbReference type="GO" id="GO:0051484">
    <property type="term" value="P:isopentenyl diphosphate biosynthetic process, methylerythritol 4-phosphate pathway involved in terpenoid biosynthetic process"/>
    <property type="evidence" value="ECO:0007669"/>
    <property type="project" value="TreeGrafter"/>
</dbReference>
<dbReference type="AlphaFoldDB" id="A0A2A7MJM4"/>
<feature type="binding site" evidence="9">
    <location>
        <position position="152"/>
    </location>
    <ligand>
        <name>Mn(2+)</name>
        <dbReference type="ChEBI" id="CHEBI:29035"/>
    </ligand>
</feature>
<evidence type="ECO:0000259" key="10">
    <source>
        <dbReference type="Pfam" id="PF02670"/>
    </source>
</evidence>
<keyword evidence="6 9" id="KW-0464">Manganese</keyword>
<dbReference type="InterPro" id="IPR013512">
    <property type="entry name" value="DXP_reductoisomerase_N"/>
</dbReference>
<comment type="function">
    <text evidence="9">Catalyzes the NADPH-dependent rearrangement and reduction of 1-deoxy-D-xylulose-5-phosphate (DXP) to 2-C-methyl-D-erythritol 4-phosphate (MEP).</text>
</comment>
<dbReference type="Pfam" id="PF02670">
    <property type="entry name" value="DXP_reductoisom"/>
    <property type="match status" value="1"/>
</dbReference>
<dbReference type="Gene3D" id="3.40.50.720">
    <property type="entry name" value="NAD(P)-binding Rossmann-like Domain"/>
    <property type="match status" value="1"/>
</dbReference>
<dbReference type="RefSeq" id="WP_058295930.1">
    <property type="nucleotide sequence ID" value="NZ_CAKJVF010000020.1"/>
</dbReference>
<feature type="binding site" evidence="9">
    <location>
        <position position="217"/>
    </location>
    <ligand>
        <name>1-deoxy-D-xylulose 5-phosphate</name>
        <dbReference type="ChEBI" id="CHEBI:57792"/>
    </ligand>
</feature>
<comment type="similarity">
    <text evidence="2 9">Belongs to the DXR family.</text>
</comment>
<feature type="binding site" evidence="9">
    <location>
        <position position="152"/>
    </location>
    <ligand>
        <name>1-deoxy-D-xylulose 5-phosphate</name>
        <dbReference type="ChEBI" id="CHEBI:57792"/>
    </ligand>
</feature>
<dbReference type="OrthoDB" id="9806546at2"/>
<accession>A0A2A7MJM4</accession>
<dbReference type="GO" id="GO:0016853">
    <property type="term" value="F:isomerase activity"/>
    <property type="evidence" value="ECO:0007669"/>
    <property type="project" value="UniProtKB-KW"/>
</dbReference>
<evidence type="ECO:0000259" key="11">
    <source>
        <dbReference type="Pfam" id="PF08436"/>
    </source>
</evidence>
<dbReference type="InterPro" id="IPR013644">
    <property type="entry name" value="DXP_reductoisomerase_C"/>
</dbReference>
<dbReference type="Pfam" id="PF08436">
    <property type="entry name" value="DXP_redisom_C"/>
    <property type="match status" value="1"/>
</dbReference>
<feature type="binding site" evidence="9">
    <location>
        <position position="150"/>
    </location>
    <ligand>
        <name>Mn(2+)</name>
        <dbReference type="ChEBI" id="CHEBI:29035"/>
    </ligand>
</feature>
<feature type="binding site" evidence="9">
    <location>
        <position position="10"/>
    </location>
    <ligand>
        <name>NADPH</name>
        <dbReference type="ChEBI" id="CHEBI:57783"/>
    </ligand>
</feature>
<evidence type="ECO:0000256" key="9">
    <source>
        <dbReference type="HAMAP-Rule" id="MF_00183"/>
    </source>
</evidence>
<feature type="binding site" evidence="9">
    <location>
        <position position="13"/>
    </location>
    <ligand>
        <name>NADPH</name>
        <dbReference type="ChEBI" id="CHEBI:57783"/>
    </ligand>
</feature>
<feature type="binding site" evidence="9">
    <location>
        <position position="151"/>
    </location>
    <ligand>
        <name>1-deoxy-D-xylulose 5-phosphate</name>
        <dbReference type="ChEBI" id="CHEBI:57792"/>
    </ligand>
</feature>
<dbReference type="SUPFAM" id="SSF69055">
    <property type="entry name" value="1-deoxy-D-xylulose-5-phosphate reductoisomerase, C-terminal domain"/>
    <property type="match status" value="1"/>
</dbReference>
<dbReference type="NCBIfam" id="NF009114">
    <property type="entry name" value="PRK12464.1"/>
    <property type="match status" value="1"/>
</dbReference>
<dbReference type="GO" id="GO:0070402">
    <property type="term" value="F:NADPH binding"/>
    <property type="evidence" value="ECO:0007669"/>
    <property type="project" value="InterPro"/>
</dbReference>
<dbReference type="Gene3D" id="1.10.1740.10">
    <property type="match status" value="1"/>
</dbReference>
<feature type="binding site" evidence="9">
    <location>
        <position position="125"/>
    </location>
    <ligand>
        <name>1-deoxy-D-xylulose 5-phosphate</name>
        <dbReference type="ChEBI" id="CHEBI:57792"/>
    </ligand>
</feature>
<evidence type="ECO:0000259" key="12">
    <source>
        <dbReference type="Pfam" id="PF13288"/>
    </source>
</evidence>
<evidence type="ECO:0000256" key="2">
    <source>
        <dbReference type="ARBA" id="ARBA00006825"/>
    </source>
</evidence>
<gene>
    <name evidence="9 14" type="primary">dxr</name>
    <name evidence="14" type="ORF">CNEONATNEC25_02758</name>
    <name evidence="13" type="ORF">CQ394_08810</name>
</gene>
<comment type="caution">
    <text evidence="9">Lacks conserved residue(s) required for the propagation of feature annotation.</text>
</comment>
<feature type="binding site" evidence="9">
    <location>
        <position position="12"/>
    </location>
    <ligand>
        <name>NADPH</name>
        <dbReference type="ChEBI" id="CHEBI:57783"/>
    </ligand>
</feature>
<dbReference type="Proteomes" id="UP000220840">
    <property type="component" value="Unassembled WGS sequence"/>
</dbReference>
<evidence type="ECO:0000313" key="16">
    <source>
        <dbReference type="Proteomes" id="UP000431451"/>
    </source>
</evidence>
<dbReference type="NCBIfam" id="TIGR00243">
    <property type="entry name" value="Dxr"/>
    <property type="match status" value="1"/>
</dbReference>
<evidence type="ECO:0000256" key="3">
    <source>
        <dbReference type="ARBA" id="ARBA00022723"/>
    </source>
</evidence>
<dbReference type="InterPro" id="IPR026877">
    <property type="entry name" value="DXPR_C"/>
</dbReference>
<feature type="binding site" evidence="9">
    <location>
        <position position="205"/>
    </location>
    <ligand>
        <name>NADPH</name>
        <dbReference type="ChEBI" id="CHEBI:57783"/>
    </ligand>
</feature>
<evidence type="ECO:0000256" key="8">
    <source>
        <dbReference type="ARBA" id="ARBA00048543"/>
    </source>
</evidence>
<dbReference type="HAMAP" id="MF_00183">
    <property type="entry name" value="DXP_reductoisom"/>
    <property type="match status" value="1"/>
</dbReference>
<name>A0A2A7MJM4_9CLOT</name>
<dbReference type="EC" id="1.1.1.267" evidence="9"/>
<dbReference type="PANTHER" id="PTHR30525">
    <property type="entry name" value="1-DEOXY-D-XYLULOSE 5-PHOSPHATE REDUCTOISOMERASE"/>
    <property type="match status" value="1"/>
</dbReference>
<dbReference type="Pfam" id="PF13288">
    <property type="entry name" value="DXPR_C"/>
    <property type="match status" value="1"/>
</dbReference>
<proteinExistence type="inferred from homology"/>
<feature type="domain" description="1-deoxy-D-xylulose 5-phosphate reductoisomerase N-terminal" evidence="10">
    <location>
        <begin position="4"/>
        <end position="132"/>
    </location>
</feature>
<feature type="binding site" evidence="9">
    <location>
        <position position="199"/>
    </location>
    <ligand>
        <name>1-deoxy-D-xylulose 5-phosphate</name>
        <dbReference type="ChEBI" id="CHEBI:57792"/>
    </ligand>
</feature>
<dbReference type="EMBL" id="PDCJ01000001">
    <property type="protein sequence ID" value="PEG31779.1"/>
    <property type="molecule type" value="Genomic_DNA"/>
</dbReference>
<feature type="binding site" evidence="9">
    <location>
        <position position="11"/>
    </location>
    <ligand>
        <name>NADPH</name>
        <dbReference type="ChEBI" id="CHEBI:57783"/>
    </ligand>
</feature>
<feature type="domain" description="1-deoxy-D-xylulose 5-phosphate reductoisomerase C-terminal" evidence="11">
    <location>
        <begin position="146"/>
        <end position="229"/>
    </location>
</feature>
<dbReference type="InterPro" id="IPR036291">
    <property type="entry name" value="NAD(P)-bd_dom_sf"/>
</dbReference>
<feature type="binding site" evidence="9">
    <location>
        <position position="126"/>
    </location>
    <ligand>
        <name>NADPH</name>
        <dbReference type="ChEBI" id="CHEBI:57783"/>
    </ligand>
</feature>
<dbReference type="SUPFAM" id="SSF51735">
    <property type="entry name" value="NAD(P)-binding Rossmann-fold domains"/>
    <property type="match status" value="1"/>
</dbReference>
<evidence type="ECO:0000256" key="1">
    <source>
        <dbReference type="ARBA" id="ARBA00005094"/>
    </source>
</evidence>
<protein>
    <recommendedName>
        <fullName evidence="9">1-deoxy-D-xylulose 5-phosphate reductoisomerase</fullName>
        <shortName evidence="9">DXP reductoisomerase</shortName>
        <ecNumber evidence="9">1.1.1.267</ecNumber>
    </recommendedName>
    <alternativeName>
        <fullName evidence="9">1-deoxyxylulose-5-phosphate reductoisomerase</fullName>
    </alternativeName>
    <alternativeName>
        <fullName evidence="9">2-C-methyl-D-erythritol 4-phosphate synthase</fullName>
    </alternativeName>
</protein>
<keyword evidence="15" id="KW-1185">Reference proteome</keyword>
<keyword evidence="3 9" id="KW-0479">Metal-binding</keyword>
<evidence type="ECO:0000256" key="6">
    <source>
        <dbReference type="ARBA" id="ARBA00023211"/>
    </source>
</evidence>
<dbReference type="InterPro" id="IPR036169">
    <property type="entry name" value="DXPR_C_sf"/>
</dbReference>
<keyword evidence="9" id="KW-0460">Magnesium</keyword>
<dbReference type="Proteomes" id="UP000431451">
    <property type="component" value="Unassembled WGS sequence"/>
</dbReference>